<accession>A0A074Z8L6</accession>
<sequence>MNTVDERCSPSRRLPAEEQFRPGLIQDTHVRTNGFSPLAALSITEAIVLDNTTQFASRDLVWWM</sequence>
<keyword evidence="2" id="KW-1185">Reference proteome</keyword>
<dbReference type="RefSeq" id="XP_009176690.1">
    <property type="nucleotide sequence ID" value="XM_009178426.1"/>
</dbReference>
<evidence type="ECO:0000313" key="2">
    <source>
        <dbReference type="Proteomes" id="UP000054324"/>
    </source>
</evidence>
<dbReference type="CTD" id="20325873"/>
<name>A0A074Z8L6_OPIVI</name>
<gene>
    <name evidence="1" type="ORF">T265_11705</name>
</gene>
<dbReference type="KEGG" id="ovi:T265_11705"/>
<protein>
    <submittedName>
        <fullName evidence="1">Uncharacterized protein</fullName>
    </submittedName>
</protein>
<organism evidence="1 2">
    <name type="scientific">Opisthorchis viverrini</name>
    <name type="common">Southeast Asian liver fluke</name>
    <dbReference type="NCBI Taxonomy" id="6198"/>
    <lineage>
        <taxon>Eukaryota</taxon>
        <taxon>Metazoa</taxon>
        <taxon>Spiralia</taxon>
        <taxon>Lophotrochozoa</taxon>
        <taxon>Platyhelminthes</taxon>
        <taxon>Trematoda</taxon>
        <taxon>Digenea</taxon>
        <taxon>Opisthorchiida</taxon>
        <taxon>Opisthorchiata</taxon>
        <taxon>Opisthorchiidae</taxon>
        <taxon>Opisthorchis</taxon>
    </lineage>
</organism>
<dbReference type="Proteomes" id="UP000054324">
    <property type="component" value="Unassembled WGS sequence"/>
</dbReference>
<reference evidence="1 2" key="1">
    <citation type="submission" date="2013-11" db="EMBL/GenBank/DDBJ databases">
        <title>Opisthorchis viverrini - life in the bile duct.</title>
        <authorList>
            <person name="Young N.D."/>
            <person name="Nagarajan N."/>
            <person name="Lin S.J."/>
            <person name="Korhonen P.K."/>
            <person name="Jex A.R."/>
            <person name="Hall R.S."/>
            <person name="Safavi-Hemami H."/>
            <person name="Kaewkong W."/>
            <person name="Bertrand D."/>
            <person name="Gao S."/>
            <person name="Seet Q."/>
            <person name="Wongkham S."/>
            <person name="Teh B.T."/>
            <person name="Wongkham C."/>
            <person name="Intapan P.M."/>
            <person name="Maleewong W."/>
            <person name="Yang X."/>
            <person name="Hu M."/>
            <person name="Wang Z."/>
            <person name="Hofmann A."/>
            <person name="Sternberg P.W."/>
            <person name="Tan P."/>
            <person name="Wang J."/>
            <person name="Gasser R.B."/>
        </authorList>
    </citation>
    <scope>NUCLEOTIDE SEQUENCE [LARGE SCALE GENOMIC DNA]</scope>
</reference>
<evidence type="ECO:0000313" key="1">
    <source>
        <dbReference type="EMBL" id="KER19570.1"/>
    </source>
</evidence>
<dbReference type="GeneID" id="20325873"/>
<proteinExistence type="predicted"/>
<dbReference type="AlphaFoldDB" id="A0A074Z8L6"/>
<dbReference type="EMBL" id="KL597177">
    <property type="protein sequence ID" value="KER19570.1"/>
    <property type="molecule type" value="Genomic_DNA"/>
</dbReference>